<organism evidence="2 3">
    <name type="scientific">Paracoccus versutus</name>
    <name type="common">Thiobacillus versutus</name>
    <dbReference type="NCBI Taxonomy" id="34007"/>
    <lineage>
        <taxon>Bacteria</taxon>
        <taxon>Pseudomonadati</taxon>
        <taxon>Pseudomonadota</taxon>
        <taxon>Alphaproteobacteria</taxon>
        <taxon>Rhodobacterales</taxon>
        <taxon>Paracoccaceae</taxon>
        <taxon>Paracoccus</taxon>
    </lineage>
</organism>
<comment type="caution">
    <text evidence="2">The sequence shown here is derived from an EMBL/GenBank/DDBJ whole genome shotgun (WGS) entry which is preliminary data.</text>
</comment>
<gene>
    <name evidence="2" type="ORF">ATH84_100167</name>
</gene>
<keyword evidence="1" id="KW-0472">Membrane</keyword>
<dbReference type="EMBL" id="QUMX01000001">
    <property type="protein sequence ID" value="REG57020.1"/>
    <property type="molecule type" value="Genomic_DNA"/>
</dbReference>
<keyword evidence="1" id="KW-1133">Transmembrane helix</keyword>
<evidence type="ECO:0000256" key="1">
    <source>
        <dbReference type="SAM" id="Phobius"/>
    </source>
</evidence>
<sequence>MCKGFRFAAPVRDGCEGGEENGRFHGGEVVFYMLAGVAGGLAGAGLALGFKLSLGWIFLSYSLGGVAFVMAAALVLSFARSVRRSTAIAMARNRHGYRPEE</sequence>
<feature type="transmembrane region" description="Helical" evidence="1">
    <location>
        <begin position="29"/>
        <end position="50"/>
    </location>
</feature>
<name>A0AAQ0HL53_PARVE</name>
<dbReference type="Proteomes" id="UP000256794">
    <property type="component" value="Unassembled WGS sequence"/>
</dbReference>
<reference evidence="2 3" key="1">
    <citation type="submission" date="2018-08" db="EMBL/GenBank/DDBJ databases">
        <title>Genomic Encyclopedia of Archaeal and Bacterial Type Strains, Phase II (KMG-II): from individual species to whole genera.</title>
        <authorList>
            <person name="Goeker M."/>
        </authorList>
    </citation>
    <scope>NUCLEOTIDE SEQUENCE [LARGE SCALE GENOMIC DNA]</scope>
    <source>
        <strain evidence="2 3">DSM 582</strain>
    </source>
</reference>
<keyword evidence="1" id="KW-0812">Transmembrane</keyword>
<evidence type="ECO:0000313" key="2">
    <source>
        <dbReference type="EMBL" id="REG57020.1"/>
    </source>
</evidence>
<keyword evidence="3" id="KW-1185">Reference proteome</keyword>
<accession>A0AAQ0HL53</accession>
<evidence type="ECO:0000313" key="3">
    <source>
        <dbReference type="Proteomes" id="UP000256794"/>
    </source>
</evidence>
<feature type="transmembrane region" description="Helical" evidence="1">
    <location>
        <begin position="56"/>
        <end position="79"/>
    </location>
</feature>
<dbReference type="AlphaFoldDB" id="A0AAQ0HL53"/>
<protein>
    <submittedName>
        <fullName evidence="2">Uncharacterized protein</fullName>
    </submittedName>
</protein>
<proteinExistence type="predicted"/>